<comment type="similarity">
    <text evidence="3 12">Belongs to the aconitase/IPM isomerase family.</text>
</comment>
<dbReference type="CDD" id="cd01580">
    <property type="entry name" value="AcnA_IRP_Swivel"/>
    <property type="match status" value="1"/>
</dbReference>
<dbReference type="UniPathway" id="UPA00223">
    <property type="reaction ID" value="UER00718"/>
</dbReference>
<dbReference type="FunFam" id="3.30.499.10:FF:000002">
    <property type="entry name" value="Aconitate hydratase"/>
    <property type="match status" value="1"/>
</dbReference>
<dbReference type="InterPro" id="IPR036008">
    <property type="entry name" value="Aconitase_4Fe-4S_dom"/>
</dbReference>
<evidence type="ECO:0000256" key="7">
    <source>
        <dbReference type="ARBA" id="ARBA00022884"/>
    </source>
</evidence>
<evidence type="ECO:0000256" key="13">
    <source>
        <dbReference type="SAM" id="MobiDB-lite"/>
    </source>
</evidence>
<keyword evidence="4 12" id="KW-0004">4Fe-4S</keyword>
<dbReference type="InterPro" id="IPR001030">
    <property type="entry name" value="Acoase/IPM_deHydtase_lsu_aba"/>
</dbReference>
<keyword evidence="17" id="KW-1185">Reference proteome</keyword>
<keyword evidence="7" id="KW-0694">RNA-binding</keyword>
<evidence type="ECO:0000256" key="8">
    <source>
        <dbReference type="ARBA" id="ARBA00023004"/>
    </source>
</evidence>
<dbReference type="PANTHER" id="PTHR11670">
    <property type="entry name" value="ACONITASE/IRON-RESPONSIVE ELEMENT FAMILY MEMBER"/>
    <property type="match status" value="1"/>
</dbReference>
<evidence type="ECO:0000313" key="16">
    <source>
        <dbReference type="EMBL" id="KAA2286034.1"/>
    </source>
</evidence>
<dbReference type="Gene3D" id="6.10.190.10">
    <property type="match status" value="1"/>
</dbReference>
<reference evidence="16 17" key="1">
    <citation type="submission" date="2019-09" db="EMBL/GenBank/DDBJ databases">
        <title>Arenimonas chukotkensis sp. nov., a bacterium isolated from Chukotka hot spring, Arctic region, Russia.</title>
        <authorList>
            <person name="Zayulina K.S."/>
            <person name="Prokofeva M.I."/>
            <person name="Elcheninov A.G."/>
            <person name="Novikov A."/>
            <person name="Kochetkova T.V."/>
            <person name="Kublanov I.V."/>
        </authorList>
    </citation>
    <scope>NUCLEOTIDE SEQUENCE [LARGE SCALE GENOMIC DNA]</scope>
    <source>
        <strain evidence="16 17">3729k</strain>
    </source>
</reference>
<dbReference type="GO" id="GO:0006099">
    <property type="term" value="P:tricarboxylic acid cycle"/>
    <property type="evidence" value="ECO:0007669"/>
    <property type="project" value="UniProtKB-UniPathway"/>
</dbReference>
<dbReference type="FunFam" id="3.30.499.10:FF:000009">
    <property type="entry name" value="Aconitate hydratase"/>
    <property type="match status" value="1"/>
</dbReference>
<dbReference type="GO" id="GO:0046872">
    <property type="term" value="F:metal ion binding"/>
    <property type="evidence" value="ECO:0007669"/>
    <property type="project" value="UniProtKB-KW"/>
</dbReference>
<evidence type="ECO:0000256" key="5">
    <source>
        <dbReference type="ARBA" id="ARBA00022532"/>
    </source>
</evidence>
<keyword evidence="6" id="KW-0479">Metal-binding</keyword>
<feature type="region of interest" description="Disordered" evidence="13">
    <location>
        <begin position="397"/>
        <end position="422"/>
    </location>
</feature>
<feature type="domain" description="Aconitase/3-isopropylmalate dehydratase large subunit alpha/beta/alpha" evidence="14">
    <location>
        <begin position="66"/>
        <end position="583"/>
    </location>
</feature>
<gene>
    <name evidence="16" type="primary">acnA</name>
    <name evidence="16" type="ORF">F0415_00580</name>
</gene>
<dbReference type="EC" id="4.2.1.3" evidence="12"/>
<dbReference type="Proteomes" id="UP000322165">
    <property type="component" value="Unassembled WGS sequence"/>
</dbReference>
<dbReference type="Gene3D" id="3.30.499.10">
    <property type="entry name" value="Aconitase, domain 3"/>
    <property type="match status" value="2"/>
</dbReference>
<dbReference type="GO" id="GO:0003994">
    <property type="term" value="F:aconitate hydratase activity"/>
    <property type="evidence" value="ECO:0007669"/>
    <property type="project" value="UniProtKB-EC"/>
</dbReference>
<dbReference type="GO" id="GO:0051539">
    <property type="term" value="F:4 iron, 4 sulfur cluster binding"/>
    <property type="evidence" value="ECO:0007669"/>
    <property type="project" value="UniProtKB-KW"/>
</dbReference>
<dbReference type="RefSeq" id="WP_149859251.1">
    <property type="nucleotide sequence ID" value="NZ_VUOD01000001.1"/>
</dbReference>
<evidence type="ECO:0000313" key="17">
    <source>
        <dbReference type="Proteomes" id="UP000322165"/>
    </source>
</evidence>
<evidence type="ECO:0000256" key="12">
    <source>
        <dbReference type="RuleBase" id="RU361275"/>
    </source>
</evidence>
<reference evidence="16 17" key="2">
    <citation type="submission" date="2019-09" db="EMBL/GenBank/DDBJ databases">
        <authorList>
            <person name="Mazur A."/>
        </authorList>
    </citation>
    <scope>NUCLEOTIDE SEQUENCE [LARGE SCALE GENOMIC DNA]</scope>
    <source>
        <strain evidence="16 17">3729k</strain>
    </source>
</reference>
<dbReference type="InterPro" id="IPR015928">
    <property type="entry name" value="Aconitase/3IPM_dehydase_swvl"/>
</dbReference>
<dbReference type="Gene3D" id="3.20.19.10">
    <property type="entry name" value="Aconitase, domain 4"/>
    <property type="match status" value="1"/>
</dbReference>
<keyword evidence="5" id="KW-0816">Tricarboxylic acid cycle</keyword>
<comment type="caution">
    <text evidence="16">The sequence shown here is derived from an EMBL/GenBank/DDBJ whole genome shotgun (WGS) entry which is preliminary data.</text>
</comment>
<feature type="domain" description="Aconitase A/isopropylmalate dehydratase small subunit swivel" evidence="15">
    <location>
        <begin position="713"/>
        <end position="839"/>
    </location>
</feature>
<dbReference type="GO" id="GO:0003723">
    <property type="term" value="F:RNA binding"/>
    <property type="evidence" value="ECO:0007669"/>
    <property type="project" value="UniProtKB-KW"/>
</dbReference>
<evidence type="ECO:0000256" key="3">
    <source>
        <dbReference type="ARBA" id="ARBA00007185"/>
    </source>
</evidence>
<dbReference type="PRINTS" id="PR00415">
    <property type="entry name" value="ACONITASE"/>
</dbReference>
<evidence type="ECO:0000256" key="10">
    <source>
        <dbReference type="ARBA" id="ARBA00023239"/>
    </source>
</evidence>
<dbReference type="PROSITE" id="PS01244">
    <property type="entry name" value="ACONITASE_2"/>
    <property type="match status" value="1"/>
</dbReference>
<keyword evidence="8 12" id="KW-0408">Iron</keyword>
<keyword evidence="9 12" id="KW-0411">Iron-sulfur</keyword>
<dbReference type="NCBIfam" id="NF006757">
    <property type="entry name" value="PRK09277.1"/>
    <property type="match status" value="1"/>
</dbReference>
<evidence type="ECO:0000259" key="14">
    <source>
        <dbReference type="Pfam" id="PF00330"/>
    </source>
</evidence>
<dbReference type="InterPro" id="IPR000573">
    <property type="entry name" value="AconitaseA/IPMdHydase_ssu_swvl"/>
</dbReference>
<dbReference type="CDD" id="cd01586">
    <property type="entry name" value="AcnA_IRP"/>
    <property type="match status" value="1"/>
</dbReference>
<dbReference type="InterPro" id="IPR044137">
    <property type="entry name" value="AcnA_IRP_Swivel"/>
</dbReference>
<evidence type="ECO:0000256" key="11">
    <source>
        <dbReference type="ARBA" id="ARBA00023501"/>
    </source>
</evidence>
<dbReference type="InterPro" id="IPR006249">
    <property type="entry name" value="Aconitase/IRP2"/>
</dbReference>
<comment type="function">
    <text evidence="12">Catalyzes the isomerization of citrate to isocitrate via cis-aconitate.</text>
</comment>
<dbReference type="SUPFAM" id="SSF52016">
    <property type="entry name" value="LeuD/IlvD-like"/>
    <property type="match status" value="1"/>
</dbReference>
<evidence type="ECO:0000256" key="4">
    <source>
        <dbReference type="ARBA" id="ARBA00022485"/>
    </source>
</evidence>
<dbReference type="Pfam" id="PF00330">
    <property type="entry name" value="Aconitase"/>
    <property type="match status" value="1"/>
</dbReference>
<dbReference type="NCBIfam" id="TIGR01341">
    <property type="entry name" value="aconitase_1"/>
    <property type="match status" value="1"/>
</dbReference>
<evidence type="ECO:0000259" key="15">
    <source>
        <dbReference type="Pfam" id="PF00694"/>
    </source>
</evidence>
<dbReference type="SUPFAM" id="SSF53732">
    <property type="entry name" value="Aconitase iron-sulfur domain"/>
    <property type="match status" value="1"/>
</dbReference>
<evidence type="ECO:0000256" key="6">
    <source>
        <dbReference type="ARBA" id="ARBA00022723"/>
    </source>
</evidence>
<organism evidence="16 17">
    <name type="scientific">Arenimonas fontis</name>
    <dbReference type="NCBI Taxonomy" id="2608255"/>
    <lineage>
        <taxon>Bacteria</taxon>
        <taxon>Pseudomonadati</taxon>
        <taxon>Pseudomonadota</taxon>
        <taxon>Gammaproteobacteria</taxon>
        <taxon>Lysobacterales</taxon>
        <taxon>Lysobacteraceae</taxon>
        <taxon>Arenimonas</taxon>
    </lineage>
</organism>
<sequence length="916" mass="98675">MSDSFATRDQLTVNGKTYAYFSLPKLGQRFNLARLPYSMKILLENLLRCEDGVTVGKEHIEAVANWDAKKEPDTEIAFMPARVVLQDFTGVPCVVDLAAMRDAVVKLGGDAKQINPLIPSELVIDHSVQVDVFGKPEALDLNGKIEFERNRERYSFLRWGQKAFDNFKVVPPNTGIVHQVNLEHLARVVMTAEKDGQVIAYPDTVFGTDSHTTMINGIGVLGWGVGGIEAEAAMLGQPSSMLIPQVVGFKLTGKLPEGATATDLVLTVTQMLRKHGVVGKFVEFFGDGLDHLPLADRATIANMAPEYGATCGIFPIDNESLNYLRLSGRSEEQIALVEAYAKAQGLWRNPGQADAEYSSVLQLDMGEVKPSLAGPKRPQDRVLLTDVKQNYRDNLGPLVAHRNGKTSEERRLENEGGGTAIGNNEVLPKGMAEIEINGQKVTLKDGAVVIAAITSCTNTSNPAVMLGAGLLARNAVAKGLKPAPWVKTSLAPGSLVVTDYLKKAGVLADLEKLGFYVVGYGCTTCIGNSGPLPTEVSAGIAQGDLVVASVLSGNRNFEGRVHAEVKMNYLASPPLVVAYAIAGTVDIDLSSEPLGIGSDGQPVYLRDIWPSNKEIGDFIASTIGPEMFKQNYQNVFAGDSRWNQIASPDGAIYAWDGSSTYIKHPPYFEGMTMEVGSIADINGARIMGIFGDSITTDHISPAGSIKASSPAGKFLQSRGVQPADFNSYGSRRGNDDVMVRGTFANIRIKNLMLGGEEGGNTIHYPTGEKLPIYDACMRYKAEGVPLVVLAGKEYGTGSSRDWAAKGTKLLGVKAVIAESFERIHRSNLVGMGVLPLQFLPGQNAQSLGLKGDEVIDVTGLQDGTARQATVVARRPDGTEIRFQVQVLLLTPKEVEYYRHGGILHYVLRQLAARKAA</sequence>
<comment type="cofactor">
    <cofactor evidence="1">
        <name>[4Fe-4S] cluster</name>
        <dbReference type="ChEBI" id="CHEBI:49883"/>
    </cofactor>
</comment>
<dbReference type="PROSITE" id="PS00450">
    <property type="entry name" value="ACONITASE_1"/>
    <property type="match status" value="1"/>
</dbReference>
<dbReference type="EMBL" id="VUOD01000001">
    <property type="protein sequence ID" value="KAA2286034.1"/>
    <property type="molecule type" value="Genomic_DNA"/>
</dbReference>
<evidence type="ECO:0000256" key="1">
    <source>
        <dbReference type="ARBA" id="ARBA00001966"/>
    </source>
</evidence>
<dbReference type="Pfam" id="PF00694">
    <property type="entry name" value="Aconitase_C"/>
    <property type="match status" value="1"/>
</dbReference>
<dbReference type="InterPro" id="IPR018136">
    <property type="entry name" value="Aconitase_4Fe-4S_BS"/>
</dbReference>
<comment type="pathway">
    <text evidence="2">Carbohydrate metabolism; tricarboxylic acid cycle; isocitrate from oxaloacetate: step 2/2.</text>
</comment>
<accession>A0A5B2ZFQ1</accession>
<dbReference type="AlphaFoldDB" id="A0A5B2ZFQ1"/>
<comment type="catalytic activity">
    <reaction evidence="11 12">
        <text>citrate = D-threo-isocitrate</text>
        <dbReference type="Rhea" id="RHEA:10336"/>
        <dbReference type="ChEBI" id="CHEBI:15562"/>
        <dbReference type="ChEBI" id="CHEBI:16947"/>
        <dbReference type="EC" id="4.2.1.3"/>
    </reaction>
</comment>
<proteinExistence type="inferred from homology"/>
<evidence type="ECO:0000256" key="9">
    <source>
        <dbReference type="ARBA" id="ARBA00023014"/>
    </source>
</evidence>
<keyword evidence="10 12" id="KW-0456">Lyase</keyword>
<dbReference type="NCBIfam" id="NF009520">
    <property type="entry name" value="PRK12881.1"/>
    <property type="match status" value="1"/>
</dbReference>
<feature type="compositionally biased region" description="Basic and acidic residues" evidence="13">
    <location>
        <begin position="405"/>
        <end position="414"/>
    </location>
</feature>
<dbReference type="InterPro" id="IPR015931">
    <property type="entry name" value="Acnase/IPM_dHydase_lsu_aba_1/3"/>
</dbReference>
<protein>
    <recommendedName>
        <fullName evidence="12">Aconitate hydratase</fullName>
        <shortName evidence="12">Aconitase</shortName>
        <ecNumber evidence="12">4.2.1.3</ecNumber>
    </recommendedName>
</protein>
<dbReference type="FunFam" id="3.20.19.10:FF:000001">
    <property type="entry name" value="Aconitate hydratase"/>
    <property type="match status" value="1"/>
</dbReference>
<evidence type="ECO:0000256" key="2">
    <source>
        <dbReference type="ARBA" id="ARBA00004717"/>
    </source>
</evidence>
<name>A0A5B2ZFQ1_9GAMM</name>